<comment type="similarity">
    <text evidence="2 12">Belongs to the fatty acid desaturase type 1 family.</text>
</comment>
<dbReference type="EMBL" id="JQ619629">
    <property type="protein sequence ID" value="AFJ66830.1"/>
    <property type="molecule type" value="mRNA"/>
</dbReference>
<reference evidence="15" key="1">
    <citation type="journal article" date="2012" name="Nat. Commun.">
        <title>The convergent evolution of defensive polyacetylenic fatty acid biosynthesis genes in soldier beetles.</title>
        <authorList>
            <person name="Haritos V.S."/>
            <person name="Horne I."/>
            <person name="Damcevski K."/>
            <person name="Glover K."/>
            <person name="Gibb N."/>
            <person name="Okada S."/>
            <person name="Hamberg M."/>
        </authorList>
    </citation>
    <scope>NUCLEOTIDE SEQUENCE</scope>
</reference>
<keyword evidence="6 13" id="KW-1133">Transmembrane helix</keyword>
<dbReference type="InterPro" id="IPR005804">
    <property type="entry name" value="FA_desaturase_dom"/>
</dbReference>
<protein>
    <submittedName>
        <fullName evidence="15">Z9 C14 acylCoA desaturase</fullName>
    </submittedName>
</protein>
<keyword evidence="11 12" id="KW-0275">Fatty acid biosynthesis</keyword>
<dbReference type="GO" id="GO:0004768">
    <property type="term" value="F:stearoyl-CoA 9-desaturase activity"/>
    <property type="evidence" value="ECO:0007669"/>
    <property type="project" value="TreeGrafter"/>
</dbReference>
<proteinExistence type="evidence at transcript level"/>
<evidence type="ECO:0000256" key="7">
    <source>
        <dbReference type="ARBA" id="ARBA00023002"/>
    </source>
</evidence>
<evidence type="ECO:0000256" key="8">
    <source>
        <dbReference type="ARBA" id="ARBA00023004"/>
    </source>
</evidence>
<comment type="subcellular location">
    <subcellularLocation>
        <location evidence="1">Membrane</location>
        <topology evidence="1">Multi-pass membrane protein</topology>
    </subcellularLocation>
</comment>
<evidence type="ECO:0000256" key="2">
    <source>
        <dbReference type="ARBA" id="ARBA00009295"/>
    </source>
</evidence>
<dbReference type="PANTHER" id="PTHR11351">
    <property type="entry name" value="ACYL-COA DESATURASE"/>
    <property type="match status" value="1"/>
</dbReference>
<feature type="transmembrane region" description="Helical" evidence="13">
    <location>
        <begin position="64"/>
        <end position="87"/>
    </location>
</feature>
<comment type="cofactor">
    <cofactor evidence="12">
        <name>Fe(2+)</name>
        <dbReference type="ChEBI" id="CHEBI:29033"/>
    </cofactor>
</comment>
<feature type="domain" description="Fatty acid desaturase" evidence="14">
    <location>
        <begin position="67"/>
        <end position="272"/>
    </location>
</feature>
<dbReference type="PRINTS" id="PR00075">
    <property type="entry name" value="FACDDSATRASE"/>
</dbReference>
<dbReference type="GO" id="GO:0006636">
    <property type="term" value="P:unsaturated fatty acid biosynthetic process"/>
    <property type="evidence" value="ECO:0007669"/>
    <property type="project" value="TreeGrafter"/>
</dbReference>
<evidence type="ECO:0000256" key="1">
    <source>
        <dbReference type="ARBA" id="ARBA00004141"/>
    </source>
</evidence>
<dbReference type="Pfam" id="PF00487">
    <property type="entry name" value="FA_desaturase"/>
    <property type="match status" value="1"/>
</dbReference>
<evidence type="ECO:0000256" key="10">
    <source>
        <dbReference type="ARBA" id="ARBA00023136"/>
    </source>
</evidence>
<sequence>MAPNSNDATGVLQETDDDVSSNQVLQQITKSEKSKLIIVWSNVMYFVILHVGALYGLWLLLTSAQIWTCLWVFAMYEFGEICITAGVHRLWSHRSYKAKWPLRLFHTMGQTLAFQDAVVDWARDHRVHHKYSETDADPHNAKRGFFFSHMGWLMCRKSKQVKEKGKEPDISDLYADPILRYQKKYYMLFMPLMCFAFPTVVPLYFWNESLKTAFFVNIFRYIFSLHATWLVNSAAHLYGEKPYNKHINPAENLAVSLIVNGERWHNYHHTFPWDYKAGEFGRYGTNLTTVFINAMAKIGLAYDLKFVPEDVVKRRVHKTGDGSHAVWGWGDKDQTVEEISKTIVAYNQS</sequence>
<organism evidence="15">
    <name type="scientific">Chauliognathus lugubris</name>
    <dbReference type="NCBI Taxonomy" id="1184608"/>
    <lineage>
        <taxon>Eukaryota</taxon>
        <taxon>Metazoa</taxon>
        <taxon>Ecdysozoa</taxon>
        <taxon>Arthropoda</taxon>
        <taxon>Hexapoda</taxon>
        <taxon>Insecta</taxon>
        <taxon>Pterygota</taxon>
        <taxon>Neoptera</taxon>
        <taxon>Endopterygota</taxon>
        <taxon>Coleoptera</taxon>
        <taxon>Polyphaga</taxon>
        <taxon>Elateriformia</taxon>
        <taxon>Elateroidea</taxon>
        <taxon>Cantharidae</taxon>
        <taxon>Chauliognathinae</taxon>
        <taxon>Chauliognathus</taxon>
    </lineage>
</organism>
<evidence type="ECO:0000256" key="4">
    <source>
        <dbReference type="ARBA" id="ARBA00022692"/>
    </source>
</evidence>
<name>K7PD45_9COLE</name>
<evidence type="ECO:0000256" key="3">
    <source>
        <dbReference type="ARBA" id="ARBA00022516"/>
    </source>
</evidence>
<accession>K7PD45</accession>
<dbReference type="GO" id="GO:0005789">
    <property type="term" value="C:endoplasmic reticulum membrane"/>
    <property type="evidence" value="ECO:0007669"/>
    <property type="project" value="TreeGrafter"/>
</dbReference>
<evidence type="ECO:0000256" key="9">
    <source>
        <dbReference type="ARBA" id="ARBA00023098"/>
    </source>
</evidence>
<feature type="transmembrane region" description="Helical" evidence="13">
    <location>
        <begin position="185"/>
        <end position="206"/>
    </location>
</feature>
<keyword evidence="10 13" id="KW-0472">Membrane</keyword>
<evidence type="ECO:0000256" key="6">
    <source>
        <dbReference type="ARBA" id="ARBA00022989"/>
    </source>
</evidence>
<evidence type="ECO:0000313" key="15">
    <source>
        <dbReference type="EMBL" id="AFJ66830.1"/>
    </source>
</evidence>
<dbReference type="PANTHER" id="PTHR11351:SF31">
    <property type="entry name" value="DESATURASE 1, ISOFORM A-RELATED"/>
    <property type="match status" value="1"/>
</dbReference>
<keyword evidence="3 12" id="KW-0444">Lipid biosynthesis</keyword>
<evidence type="ECO:0000256" key="12">
    <source>
        <dbReference type="RuleBase" id="RU000581"/>
    </source>
</evidence>
<keyword evidence="4 12" id="KW-0812">Transmembrane</keyword>
<keyword evidence="7 12" id="KW-0560">Oxidoreductase</keyword>
<comment type="domain">
    <text evidence="12">The histidine box domains are involved in binding the catalytic metal ions.</text>
</comment>
<dbReference type="CDD" id="cd03505">
    <property type="entry name" value="Delta9-FADS-like"/>
    <property type="match status" value="1"/>
</dbReference>
<feature type="transmembrane region" description="Helical" evidence="13">
    <location>
        <begin position="36"/>
        <end position="58"/>
    </location>
</feature>
<dbReference type="AlphaFoldDB" id="K7PD45"/>
<dbReference type="GO" id="GO:0005506">
    <property type="term" value="F:iron ion binding"/>
    <property type="evidence" value="ECO:0007669"/>
    <property type="project" value="TreeGrafter"/>
</dbReference>
<dbReference type="InterPro" id="IPR015876">
    <property type="entry name" value="Acyl-CoA_DS"/>
</dbReference>
<keyword evidence="5" id="KW-0276">Fatty acid metabolism</keyword>
<evidence type="ECO:0000259" key="14">
    <source>
        <dbReference type="Pfam" id="PF00487"/>
    </source>
</evidence>
<evidence type="ECO:0000256" key="13">
    <source>
        <dbReference type="SAM" id="Phobius"/>
    </source>
</evidence>
<evidence type="ECO:0000256" key="5">
    <source>
        <dbReference type="ARBA" id="ARBA00022832"/>
    </source>
</evidence>
<keyword evidence="9" id="KW-0443">Lipid metabolism</keyword>
<keyword evidence="8" id="KW-0408">Iron</keyword>
<evidence type="ECO:0000256" key="11">
    <source>
        <dbReference type="ARBA" id="ARBA00023160"/>
    </source>
</evidence>